<evidence type="ECO:0000313" key="1">
    <source>
        <dbReference type="EMBL" id="QCE00648.1"/>
    </source>
</evidence>
<accession>A0A4D6MHZ7</accession>
<keyword evidence="2" id="KW-1185">Reference proteome</keyword>
<evidence type="ECO:0000313" key="2">
    <source>
        <dbReference type="Proteomes" id="UP000501690"/>
    </source>
</evidence>
<organism evidence="1 2">
    <name type="scientific">Vigna unguiculata</name>
    <name type="common">Cowpea</name>
    <dbReference type="NCBI Taxonomy" id="3917"/>
    <lineage>
        <taxon>Eukaryota</taxon>
        <taxon>Viridiplantae</taxon>
        <taxon>Streptophyta</taxon>
        <taxon>Embryophyta</taxon>
        <taxon>Tracheophyta</taxon>
        <taxon>Spermatophyta</taxon>
        <taxon>Magnoliopsida</taxon>
        <taxon>eudicotyledons</taxon>
        <taxon>Gunneridae</taxon>
        <taxon>Pentapetalae</taxon>
        <taxon>rosids</taxon>
        <taxon>fabids</taxon>
        <taxon>Fabales</taxon>
        <taxon>Fabaceae</taxon>
        <taxon>Papilionoideae</taxon>
        <taxon>50 kb inversion clade</taxon>
        <taxon>NPAAA clade</taxon>
        <taxon>indigoferoid/millettioid clade</taxon>
        <taxon>Phaseoleae</taxon>
        <taxon>Vigna</taxon>
    </lineage>
</organism>
<proteinExistence type="predicted"/>
<reference evidence="1 2" key="1">
    <citation type="submission" date="2019-04" db="EMBL/GenBank/DDBJ databases">
        <title>An improved genome assembly and genetic linkage map for asparagus bean, Vigna unguiculata ssp. sesquipedialis.</title>
        <authorList>
            <person name="Xia Q."/>
            <person name="Zhang R."/>
            <person name="Dong Y."/>
        </authorList>
    </citation>
    <scope>NUCLEOTIDE SEQUENCE [LARGE SCALE GENOMIC DNA]</scope>
    <source>
        <tissue evidence="1">Leaf</tissue>
    </source>
</reference>
<dbReference type="Proteomes" id="UP000501690">
    <property type="component" value="Linkage Group LG7"/>
</dbReference>
<protein>
    <submittedName>
        <fullName evidence="1">Uncharacterized protein</fullName>
    </submittedName>
</protein>
<dbReference type="AlphaFoldDB" id="A0A4D6MHZ7"/>
<gene>
    <name evidence="1" type="ORF">DEO72_LG7g1938</name>
</gene>
<dbReference type="EMBL" id="CP039351">
    <property type="protein sequence ID" value="QCE00648.1"/>
    <property type="molecule type" value="Genomic_DNA"/>
</dbReference>
<name>A0A4D6MHZ7_VIGUN</name>
<sequence>MLVLFSAFLNDSLSFCVSPSALVYCSSAIFLSGVECRGKAYHGEIEGDQMTSVIFKIITM</sequence>